<proteinExistence type="predicted"/>
<reference evidence="1" key="1">
    <citation type="journal article" date="2020" name="Nature">
        <title>Giant virus diversity and host interactions through global metagenomics.</title>
        <authorList>
            <person name="Schulz F."/>
            <person name="Roux S."/>
            <person name="Paez-Espino D."/>
            <person name="Jungbluth S."/>
            <person name="Walsh D.A."/>
            <person name="Denef V.J."/>
            <person name="McMahon K.D."/>
            <person name="Konstantinidis K.T."/>
            <person name="Eloe-Fadrosh E.A."/>
            <person name="Kyrpides N.C."/>
            <person name="Woyke T."/>
        </authorList>
    </citation>
    <scope>NUCLEOTIDE SEQUENCE</scope>
    <source>
        <strain evidence="1">GVMAG-M-3300009182-78</strain>
    </source>
</reference>
<organism evidence="1">
    <name type="scientific">viral metagenome</name>
    <dbReference type="NCBI Taxonomy" id="1070528"/>
    <lineage>
        <taxon>unclassified sequences</taxon>
        <taxon>metagenomes</taxon>
        <taxon>organismal metagenomes</taxon>
    </lineage>
</organism>
<sequence>MILHLLLFGVCGHTFLQLFFPNEYQDTMINISFYIILWYSHCEIYFKKIIQSPQMQAAQAIIDLYYKKNVHEIEIIKHNETILKTNKKNLSADDLLSYDIIIFSDLENNNESQKINKIVFSGLLEFPLYFNYNICNYNFIALMVTLNDNAFPIKLLNERENYYIVGNKLNSIFICYLLKNQHNIICNHIDCSYNITIFDHCANIINITEKDEVILEKNNYSVVQYQHLDALKT</sequence>
<dbReference type="EMBL" id="MN739045">
    <property type="protein sequence ID" value="QHS85623.1"/>
    <property type="molecule type" value="Genomic_DNA"/>
</dbReference>
<name>A0A6C0B2C7_9ZZZZ</name>
<dbReference type="AlphaFoldDB" id="A0A6C0B2C7"/>
<protein>
    <submittedName>
        <fullName evidence="1">Uncharacterized protein</fullName>
    </submittedName>
</protein>
<evidence type="ECO:0000313" key="1">
    <source>
        <dbReference type="EMBL" id="QHS85623.1"/>
    </source>
</evidence>
<accession>A0A6C0B2C7</accession>